<evidence type="ECO:0000313" key="2">
    <source>
        <dbReference type="Proteomes" id="UP001148662"/>
    </source>
</evidence>
<name>A0ACC1SR91_9APHY</name>
<accession>A0ACC1SR91</accession>
<keyword evidence="2" id="KW-1185">Reference proteome</keyword>
<comment type="caution">
    <text evidence="1">The sequence shown here is derived from an EMBL/GenBank/DDBJ whole genome shotgun (WGS) entry which is preliminary data.</text>
</comment>
<dbReference type="EMBL" id="JANHOG010001078">
    <property type="protein sequence ID" value="KAJ3544781.1"/>
    <property type="molecule type" value="Genomic_DNA"/>
</dbReference>
<organism evidence="1 2">
    <name type="scientific">Phlebia brevispora</name>
    <dbReference type="NCBI Taxonomy" id="194682"/>
    <lineage>
        <taxon>Eukaryota</taxon>
        <taxon>Fungi</taxon>
        <taxon>Dikarya</taxon>
        <taxon>Basidiomycota</taxon>
        <taxon>Agaricomycotina</taxon>
        <taxon>Agaricomycetes</taxon>
        <taxon>Polyporales</taxon>
        <taxon>Meruliaceae</taxon>
        <taxon>Phlebia</taxon>
    </lineage>
</organism>
<sequence length="208" mass="22986">MDDPAKEIAQVVNLVTAAVNPDIQKAAVLKYYTPDATFRHPLCTVAGGPGSRDIILGILQWYRVMSPHLKIEVRGVTYNASKNELFVEVVQEFHIRWNPFPVAPARLMVHLVLRPSDDDPRLYQIALHEDFYQPTDIAALMVPPLIPIVKLLQQFGTVASVINARVFGLFGFWSTSTDKGKAVDAAAQTQGTTDNSHANGDGTKYKTD</sequence>
<dbReference type="Proteomes" id="UP001148662">
    <property type="component" value="Unassembled WGS sequence"/>
</dbReference>
<gene>
    <name evidence="1" type="ORF">NM688_g5702</name>
</gene>
<reference evidence="1" key="1">
    <citation type="submission" date="2022-07" db="EMBL/GenBank/DDBJ databases">
        <title>Genome Sequence of Phlebia brevispora.</title>
        <authorList>
            <person name="Buettner E."/>
        </authorList>
    </citation>
    <scope>NUCLEOTIDE SEQUENCE</scope>
    <source>
        <strain evidence="1">MPL23</strain>
    </source>
</reference>
<protein>
    <submittedName>
        <fullName evidence="1">Uncharacterized protein</fullName>
    </submittedName>
</protein>
<evidence type="ECO:0000313" key="1">
    <source>
        <dbReference type="EMBL" id="KAJ3544781.1"/>
    </source>
</evidence>
<proteinExistence type="predicted"/>